<dbReference type="EMBL" id="OB662712">
    <property type="protein sequence ID" value="CAD7230474.1"/>
    <property type="molecule type" value="Genomic_DNA"/>
</dbReference>
<sequence>MAHGVGGKPYYYASHERHVVPPSISFYSAQQARTSMTPPPSSVEYQHPPPNRWSSISSLDLASSRLQYAVFPTSYQNQSSRKSVVHINPAAVHSKTQSGIHINPKRFPSAQGISNPKTASDPVGNPPASSSVVYANPNFKGNTPKATIPDANLSQGAVAVPAIFYAKKHSAPTTTTTSLSSSTQKKAPQPSVIYANPAFQKKSMAESNPTGQKKSLAEPSPSPQPSPSSKTTSTSSSPIEELVKDEKVAGKPSISFKRRRKSSSRRSRKSSSSVGAITPPTAKDMHFAPANNLPNVGKSSAQLLAARRLIRKSKLSLMMSESGEQLRRQHMVYVNPKAALNKEFFRQKKFVLPEEVDKLLAQNGREFDEDVEDNDENEIVLEKSESPRVNSRVVLPSTMHRSRYRLVRLGLAANLKHSSTSPSSSLLSTKLDRRVLLSPRRMVVTTRKRSMLTSLPQMWKNNVKINPACAAGGIRRWPSNVRKSLKIDNRLVKSSSQSQWTKEMTGRTPRFPSTSLNRTSSPLLSSRSRVQLRARQAVNRSITHLTSLSKRLIVDRKPTEFHEGQTAMNDKGEGPKRRVSSLVCSHRRANVAGRVTKYQYAWAAHKKQNTFKYFISRCYYPRHHLRIFGAPEFNDTKDGVERPSRDEQLSFEVELAIVEGQENPQIEVERFGFHFELGSKKCQMQQDPYLLDLEDSFREVCLRIAMIPFEISSTLSDSRRFRIRLKFADGSTAKKFLLQNHSERPSFPWVPVKEMDGSPAKHLLSLSTVQFGSVGTAQIIMVTSHSDR</sequence>
<feature type="compositionally biased region" description="Basic residues" evidence="1">
    <location>
        <begin position="256"/>
        <end position="269"/>
    </location>
</feature>
<feature type="compositionally biased region" description="Low complexity" evidence="1">
    <location>
        <begin position="227"/>
        <end position="238"/>
    </location>
</feature>
<accession>A0A7R8ZSN0</accession>
<dbReference type="AlphaFoldDB" id="A0A7R8ZSN0"/>
<feature type="region of interest" description="Disordered" evidence="1">
    <location>
        <begin position="496"/>
        <end position="525"/>
    </location>
</feature>
<feature type="region of interest" description="Disordered" evidence="1">
    <location>
        <begin position="94"/>
        <end position="130"/>
    </location>
</feature>
<feature type="compositionally biased region" description="Low complexity" evidence="1">
    <location>
        <begin position="173"/>
        <end position="183"/>
    </location>
</feature>
<feature type="region of interest" description="Disordered" evidence="1">
    <location>
        <begin position="170"/>
        <end position="191"/>
    </location>
</feature>
<dbReference type="Gene3D" id="3.30.900.10">
    <property type="entry name" value="HORMA domain"/>
    <property type="match status" value="1"/>
</dbReference>
<name>A0A7R8ZSN0_9CRUS</name>
<feature type="region of interest" description="Disordered" evidence="1">
    <location>
        <begin position="203"/>
        <end position="295"/>
    </location>
</feature>
<protein>
    <submittedName>
        <fullName evidence="2">Uncharacterized protein</fullName>
    </submittedName>
</protein>
<gene>
    <name evidence="2" type="ORF">CTOB1V02_LOCUS8332</name>
</gene>
<proteinExistence type="predicted"/>
<feature type="compositionally biased region" description="Low complexity" evidence="1">
    <location>
        <begin position="512"/>
        <end position="525"/>
    </location>
</feature>
<organism evidence="2">
    <name type="scientific">Cyprideis torosa</name>
    <dbReference type="NCBI Taxonomy" id="163714"/>
    <lineage>
        <taxon>Eukaryota</taxon>
        <taxon>Metazoa</taxon>
        <taxon>Ecdysozoa</taxon>
        <taxon>Arthropoda</taxon>
        <taxon>Crustacea</taxon>
        <taxon>Oligostraca</taxon>
        <taxon>Ostracoda</taxon>
        <taxon>Podocopa</taxon>
        <taxon>Podocopida</taxon>
        <taxon>Cytherocopina</taxon>
        <taxon>Cytheroidea</taxon>
        <taxon>Cytherideidae</taxon>
        <taxon>Cyprideis</taxon>
    </lineage>
</organism>
<dbReference type="InterPro" id="IPR036570">
    <property type="entry name" value="HORMA_dom_sf"/>
</dbReference>
<evidence type="ECO:0000256" key="1">
    <source>
        <dbReference type="SAM" id="MobiDB-lite"/>
    </source>
</evidence>
<reference evidence="2" key="1">
    <citation type="submission" date="2020-11" db="EMBL/GenBank/DDBJ databases">
        <authorList>
            <person name="Tran Van P."/>
        </authorList>
    </citation>
    <scope>NUCLEOTIDE SEQUENCE</scope>
</reference>
<evidence type="ECO:0000313" key="2">
    <source>
        <dbReference type="EMBL" id="CAD7230474.1"/>
    </source>
</evidence>